<name>A0A291LFE1_9CAUD</name>
<dbReference type="GeneID" id="55604838"/>
<dbReference type="Proteomes" id="UP000259270">
    <property type="component" value="Segment"/>
</dbReference>
<dbReference type="KEGG" id="vg:55604838"/>
<accession>A0A291LFE1</accession>
<keyword evidence="2" id="KW-1185">Reference proteome</keyword>
<dbReference type="EMBL" id="MF498775">
    <property type="protein sequence ID" value="ATI18118.1"/>
    <property type="molecule type" value="Genomic_DNA"/>
</dbReference>
<evidence type="ECO:0000313" key="1">
    <source>
        <dbReference type="EMBL" id="ATI18118.1"/>
    </source>
</evidence>
<evidence type="ECO:0000313" key="2">
    <source>
        <dbReference type="Proteomes" id="UP000259270"/>
    </source>
</evidence>
<dbReference type="RefSeq" id="YP_009834770.1">
    <property type="nucleotide sequence ID" value="NC_048674.1"/>
</dbReference>
<sequence length="71" mass="8606">MKIRFKDEKAMEEFSKRDPSFHRHNHNMVKNFGMKTFKVEIDDTGDFWDTIDGDFTIKIEDESHYFTIVEE</sequence>
<proteinExistence type="predicted"/>
<organism evidence="1 2">
    <name type="scientific">Aeromonas phage AS-sw</name>
    <dbReference type="NCBI Taxonomy" id="2026113"/>
    <lineage>
        <taxon>Viruses</taxon>
        <taxon>Duplodnaviria</taxon>
        <taxon>Heunggongvirae</taxon>
        <taxon>Uroviricota</taxon>
        <taxon>Caudoviricetes</taxon>
        <taxon>Pantevenvirales</taxon>
        <taxon>Straboviridae</taxon>
        <taxon>Emmerichvirinae</taxon>
        <taxon>Ceceduovirus</taxon>
        <taxon>Ceceduovirus assw</taxon>
    </lineage>
</organism>
<protein>
    <submittedName>
        <fullName evidence="1">Uncharacterized protein</fullName>
    </submittedName>
</protein>
<reference evidence="1 2" key="1">
    <citation type="submission" date="2017-07" db="EMBL/GenBank/DDBJ databases">
        <title>In vitro design and evaluation of phage cocktails against multidrug-resistant Aeromonas salmonicida.</title>
        <authorList>
            <person name="Chen L."/>
            <person name="Yuan S."/>
            <person name="Ma Y."/>
        </authorList>
    </citation>
    <scope>NUCLEOTIDE SEQUENCE [LARGE SCALE GENOMIC DNA]</scope>
</reference>